<gene>
    <name evidence="1" type="ORF">HanXRQr2_Chr12g0561901</name>
</gene>
<dbReference type="Gramene" id="mRNA:HanXRQr2_Chr12g0561901">
    <property type="protein sequence ID" value="CDS:HanXRQr2_Chr12g0561901.1"/>
    <property type="gene ID" value="HanXRQr2_Chr12g0561901"/>
</dbReference>
<evidence type="ECO:0000313" key="2">
    <source>
        <dbReference type="Proteomes" id="UP000215914"/>
    </source>
</evidence>
<name>A0A9K3HK56_HELAN</name>
<organism evidence="1 2">
    <name type="scientific">Helianthus annuus</name>
    <name type="common">Common sunflower</name>
    <dbReference type="NCBI Taxonomy" id="4232"/>
    <lineage>
        <taxon>Eukaryota</taxon>
        <taxon>Viridiplantae</taxon>
        <taxon>Streptophyta</taxon>
        <taxon>Embryophyta</taxon>
        <taxon>Tracheophyta</taxon>
        <taxon>Spermatophyta</taxon>
        <taxon>Magnoliopsida</taxon>
        <taxon>eudicotyledons</taxon>
        <taxon>Gunneridae</taxon>
        <taxon>Pentapetalae</taxon>
        <taxon>asterids</taxon>
        <taxon>campanulids</taxon>
        <taxon>Asterales</taxon>
        <taxon>Asteraceae</taxon>
        <taxon>Asteroideae</taxon>
        <taxon>Heliantheae alliance</taxon>
        <taxon>Heliantheae</taxon>
        <taxon>Helianthus</taxon>
    </lineage>
</organism>
<proteinExistence type="predicted"/>
<sequence>MPGFLYIWPLSYQMSIYVKKKYNEKKNQILFNQNASKRILELLVRSQKF</sequence>
<keyword evidence="2" id="KW-1185">Reference proteome</keyword>
<dbReference type="AlphaFoldDB" id="A0A9K3HK56"/>
<reference evidence="1" key="2">
    <citation type="submission" date="2020-06" db="EMBL/GenBank/DDBJ databases">
        <title>Helianthus annuus Genome sequencing and assembly Release 2.</title>
        <authorList>
            <person name="Gouzy J."/>
            <person name="Langlade N."/>
            <person name="Munos S."/>
        </authorList>
    </citation>
    <scope>NUCLEOTIDE SEQUENCE</scope>
    <source>
        <tissue evidence="1">Leaves</tissue>
    </source>
</reference>
<evidence type="ECO:0000313" key="1">
    <source>
        <dbReference type="EMBL" id="KAF5779638.1"/>
    </source>
</evidence>
<comment type="caution">
    <text evidence="1">The sequence shown here is derived from an EMBL/GenBank/DDBJ whole genome shotgun (WGS) entry which is preliminary data.</text>
</comment>
<dbReference type="EMBL" id="MNCJ02000327">
    <property type="protein sequence ID" value="KAF5779638.1"/>
    <property type="molecule type" value="Genomic_DNA"/>
</dbReference>
<accession>A0A9K3HK56</accession>
<reference evidence="1" key="1">
    <citation type="journal article" date="2017" name="Nature">
        <title>The sunflower genome provides insights into oil metabolism, flowering and Asterid evolution.</title>
        <authorList>
            <person name="Badouin H."/>
            <person name="Gouzy J."/>
            <person name="Grassa C.J."/>
            <person name="Murat F."/>
            <person name="Staton S.E."/>
            <person name="Cottret L."/>
            <person name="Lelandais-Briere C."/>
            <person name="Owens G.L."/>
            <person name="Carrere S."/>
            <person name="Mayjonade B."/>
            <person name="Legrand L."/>
            <person name="Gill N."/>
            <person name="Kane N.C."/>
            <person name="Bowers J.E."/>
            <person name="Hubner S."/>
            <person name="Bellec A."/>
            <person name="Berard A."/>
            <person name="Berges H."/>
            <person name="Blanchet N."/>
            <person name="Boniface M.C."/>
            <person name="Brunel D."/>
            <person name="Catrice O."/>
            <person name="Chaidir N."/>
            <person name="Claudel C."/>
            <person name="Donnadieu C."/>
            <person name="Faraut T."/>
            <person name="Fievet G."/>
            <person name="Helmstetter N."/>
            <person name="King M."/>
            <person name="Knapp S.J."/>
            <person name="Lai Z."/>
            <person name="Le Paslier M.C."/>
            <person name="Lippi Y."/>
            <person name="Lorenzon L."/>
            <person name="Mandel J.R."/>
            <person name="Marage G."/>
            <person name="Marchand G."/>
            <person name="Marquand E."/>
            <person name="Bret-Mestries E."/>
            <person name="Morien E."/>
            <person name="Nambeesan S."/>
            <person name="Nguyen T."/>
            <person name="Pegot-Espagnet P."/>
            <person name="Pouilly N."/>
            <person name="Raftis F."/>
            <person name="Sallet E."/>
            <person name="Schiex T."/>
            <person name="Thomas J."/>
            <person name="Vandecasteele C."/>
            <person name="Vares D."/>
            <person name="Vear F."/>
            <person name="Vautrin S."/>
            <person name="Crespi M."/>
            <person name="Mangin B."/>
            <person name="Burke J.M."/>
            <person name="Salse J."/>
            <person name="Munos S."/>
            <person name="Vincourt P."/>
            <person name="Rieseberg L.H."/>
            <person name="Langlade N.B."/>
        </authorList>
    </citation>
    <scope>NUCLEOTIDE SEQUENCE</scope>
    <source>
        <tissue evidence="1">Leaves</tissue>
    </source>
</reference>
<protein>
    <submittedName>
        <fullName evidence="1">Uncharacterized protein</fullName>
    </submittedName>
</protein>
<dbReference type="Proteomes" id="UP000215914">
    <property type="component" value="Unassembled WGS sequence"/>
</dbReference>